<gene>
    <name evidence="2" type="ORF">Rumeso_00415</name>
</gene>
<keyword evidence="3" id="KW-1185">Reference proteome</keyword>
<evidence type="ECO:0000313" key="2">
    <source>
        <dbReference type="EMBL" id="EYD77954.1"/>
    </source>
</evidence>
<name>A0A017HW23_9RHOB</name>
<protein>
    <submittedName>
        <fullName evidence="2">Uncharacterized protein</fullName>
    </submittedName>
</protein>
<proteinExistence type="predicted"/>
<evidence type="ECO:0000256" key="1">
    <source>
        <dbReference type="SAM" id="MobiDB-lite"/>
    </source>
</evidence>
<feature type="region of interest" description="Disordered" evidence="1">
    <location>
        <begin position="107"/>
        <end position="139"/>
    </location>
</feature>
<dbReference type="EMBL" id="AOSK01000019">
    <property type="protein sequence ID" value="EYD77954.1"/>
    <property type="molecule type" value="Genomic_DNA"/>
</dbReference>
<sequence>MARKKIIPKRIGGVKIPKNLRKLGDNVLSDPRAREVAGSALLALGSALASRKAPKGSFVRNIFDHPTEAAKTAEGTGADAARKAGDVAGGVSQAVNQVVTEVVETIRRDWARKTGPARAKDADDAQPEPGRDGDEDRFH</sequence>
<comment type="caution">
    <text evidence="2">The sequence shown here is derived from an EMBL/GenBank/DDBJ whole genome shotgun (WGS) entry which is preliminary data.</text>
</comment>
<dbReference type="AlphaFoldDB" id="A0A017HW23"/>
<dbReference type="STRING" id="442562.Rumeso_00415"/>
<organism evidence="2 3">
    <name type="scientific">Rubellimicrobium mesophilum DSM 19309</name>
    <dbReference type="NCBI Taxonomy" id="442562"/>
    <lineage>
        <taxon>Bacteria</taxon>
        <taxon>Pseudomonadati</taxon>
        <taxon>Pseudomonadota</taxon>
        <taxon>Alphaproteobacteria</taxon>
        <taxon>Rhodobacterales</taxon>
        <taxon>Roseobacteraceae</taxon>
        <taxon>Rubellimicrobium</taxon>
    </lineage>
</organism>
<dbReference type="HOGENOM" id="CLU_1843634_0_0_5"/>
<dbReference type="RefSeq" id="WP_037280630.1">
    <property type="nucleotide sequence ID" value="NZ_KK088575.1"/>
</dbReference>
<dbReference type="Proteomes" id="UP000019666">
    <property type="component" value="Unassembled WGS sequence"/>
</dbReference>
<reference evidence="2 3" key="1">
    <citation type="submission" date="2013-02" db="EMBL/GenBank/DDBJ databases">
        <authorList>
            <person name="Fiebig A."/>
            <person name="Goeker M."/>
            <person name="Klenk H.-P.P."/>
        </authorList>
    </citation>
    <scope>NUCLEOTIDE SEQUENCE [LARGE SCALE GENOMIC DNA]</scope>
    <source>
        <strain evidence="2 3">DSM 19309</strain>
    </source>
</reference>
<evidence type="ECO:0000313" key="3">
    <source>
        <dbReference type="Proteomes" id="UP000019666"/>
    </source>
</evidence>
<accession>A0A017HW23</accession>